<proteinExistence type="predicted"/>
<evidence type="ECO:0000313" key="2">
    <source>
        <dbReference type="Proteomes" id="UP000886595"/>
    </source>
</evidence>
<gene>
    <name evidence="1" type="ORF">Bca52824_065363</name>
</gene>
<evidence type="ECO:0000313" key="1">
    <source>
        <dbReference type="EMBL" id="KAG2270808.1"/>
    </source>
</evidence>
<name>A0A8X7QJK1_BRACI</name>
<organism evidence="1 2">
    <name type="scientific">Brassica carinata</name>
    <name type="common">Ethiopian mustard</name>
    <name type="synonym">Abyssinian cabbage</name>
    <dbReference type="NCBI Taxonomy" id="52824"/>
    <lineage>
        <taxon>Eukaryota</taxon>
        <taxon>Viridiplantae</taxon>
        <taxon>Streptophyta</taxon>
        <taxon>Embryophyta</taxon>
        <taxon>Tracheophyta</taxon>
        <taxon>Spermatophyta</taxon>
        <taxon>Magnoliopsida</taxon>
        <taxon>eudicotyledons</taxon>
        <taxon>Gunneridae</taxon>
        <taxon>Pentapetalae</taxon>
        <taxon>rosids</taxon>
        <taxon>malvids</taxon>
        <taxon>Brassicales</taxon>
        <taxon>Brassicaceae</taxon>
        <taxon>Brassiceae</taxon>
        <taxon>Brassica</taxon>
    </lineage>
</organism>
<comment type="caution">
    <text evidence="1">The sequence shown here is derived from an EMBL/GenBank/DDBJ whole genome shotgun (WGS) entry which is preliminary data.</text>
</comment>
<protein>
    <submittedName>
        <fullName evidence="1">Uncharacterized protein</fullName>
    </submittedName>
</protein>
<accession>A0A8X7QJK1</accession>
<dbReference type="EMBL" id="JAAMPC010000013">
    <property type="protein sequence ID" value="KAG2270808.1"/>
    <property type="molecule type" value="Genomic_DNA"/>
</dbReference>
<reference evidence="1 2" key="1">
    <citation type="submission" date="2020-02" db="EMBL/GenBank/DDBJ databases">
        <authorList>
            <person name="Ma Q."/>
            <person name="Huang Y."/>
            <person name="Song X."/>
            <person name="Pei D."/>
        </authorList>
    </citation>
    <scope>NUCLEOTIDE SEQUENCE [LARGE SCALE GENOMIC DNA]</scope>
    <source>
        <strain evidence="1">Sxm20200214</strain>
        <tissue evidence="1">Leaf</tissue>
    </source>
</reference>
<keyword evidence="2" id="KW-1185">Reference proteome</keyword>
<dbReference type="AlphaFoldDB" id="A0A8X7QJK1"/>
<sequence>MSVTKGLWTRKKLMQRIGTAMIEHHSLSGSSYSIFFSYDRTSQPLRDGRNMVWNQNKEVSRGARSARQPNSVWKEMVKHIPTNGDRKKYHAE</sequence>
<dbReference type="Proteomes" id="UP000886595">
    <property type="component" value="Unassembled WGS sequence"/>
</dbReference>